<gene>
    <name evidence="11" type="primary">plsX_30</name>
    <name evidence="11" type="ORF">SDC9_166583</name>
</gene>
<dbReference type="GO" id="GO:0006633">
    <property type="term" value="P:fatty acid biosynthetic process"/>
    <property type="evidence" value="ECO:0007669"/>
    <property type="project" value="InterPro"/>
</dbReference>
<keyword evidence="11" id="KW-0012">Acyltransferase</keyword>
<evidence type="ECO:0000256" key="8">
    <source>
        <dbReference type="ARBA" id="ARBA00023264"/>
    </source>
</evidence>
<dbReference type="PANTHER" id="PTHR30100">
    <property type="entry name" value="FATTY ACID/PHOSPHOLIPID SYNTHESIS PROTEIN PLSX"/>
    <property type="match status" value="1"/>
</dbReference>
<protein>
    <recommendedName>
        <fullName evidence="9">phosphate acyltransferase</fullName>
        <ecNumber evidence="9">2.3.1.274</ecNumber>
    </recommendedName>
</protein>
<evidence type="ECO:0000313" key="11">
    <source>
        <dbReference type="EMBL" id="MPN19217.1"/>
    </source>
</evidence>
<evidence type="ECO:0000256" key="5">
    <source>
        <dbReference type="ARBA" id="ARBA00022679"/>
    </source>
</evidence>
<comment type="catalytic activity">
    <reaction evidence="1">
        <text>a fatty acyl-[ACP] + phosphate = an acyl phosphate + holo-[ACP]</text>
        <dbReference type="Rhea" id="RHEA:42292"/>
        <dbReference type="Rhea" id="RHEA-COMP:9685"/>
        <dbReference type="Rhea" id="RHEA-COMP:14125"/>
        <dbReference type="ChEBI" id="CHEBI:43474"/>
        <dbReference type="ChEBI" id="CHEBI:59918"/>
        <dbReference type="ChEBI" id="CHEBI:64479"/>
        <dbReference type="ChEBI" id="CHEBI:138651"/>
        <dbReference type="EC" id="2.3.1.274"/>
    </reaction>
</comment>
<keyword evidence="7" id="KW-0594">Phospholipid biosynthesis</keyword>
<dbReference type="GO" id="GO:0008654">
    <property type="term" value="P:phospholipid biosynthetic process"/>
    <property type="evidence" value="ECO:0007669"/>
    <property type="project" value="UniProtKB-KW"/>
</dbReference>
<evidence type="ECO:0000256" key="10">
    <source>
        <dbReference type="ARBA" id="ARBA00046608"/>
    </source>
</evidence>
<organism evidence="11">
    <name type="scientific">bioreactor metagenome</name>
    <dbReference type="NCBI Taxonomy" id="1076179"/>
    <lineage>
        <taxon>unclassified sequences</taxon>
        <taxon>metagenomes</taxon>
        <taxon>ecological metagenomes</taxon>
    </lineage>
</organism>
<dbReference type="AlphaFoldDB" id="A0A645FXG3"/>
<keyword evidence="4" id="KW-0444">Lipid biosynthesis</keyword>
<dbReference type="EC" id="2.3.1.274" evidence="9"/>
<dbReference type="InterPro" id="IPR012281">
    <property type="entry name" value="Phospholipid_synth_PlsX-like"/>
</dbReference>
<name>A0A645FXG3_9ZZZZ</name>
<dbReference type="GO" id="GO:0043811">
    <property type="term" value="F:phosphate:acyl-[acyl carrier protein] acyltransferase activity"/>
    <property type="evidence" value="ECO:0007669"/>
    <property type="project" value="UniProtKB-EC"/>
</dbReference>
<evidence type="ECO:0000256" key="6">
    <source>
        <dbReference type="ARBA" id="ARBA00023098"/>
    </source>
</evidence>
<evidence type="ECO:0000256" key="1">
    <source>
        <dbReference type="ARBA" id="ARBA00001232"/>
    </source>
</evidence>
<evidence type="ECO:0000256" key="7">
    <source>
        <dbReference type="ARBA" id="ARBA00023209"/>
    </source>
</evidence>
<keyword evidence="3" id="KW-0963">Cytoplasm</keyword>
<evidence type="ECO:0000256" key="4">
    <source>
        <dbReference type="ARBA" id="ARBA00022516"/>
    </source>
</evidence>
<dbReference type="Gene3D" id="3.40.718.10">
    <property type="entry name" value="Isopropylmalate Dehydrogenase"/>
    <property type="match status" value="1"/>
</dbReference>
<accession>A0A645FXG3</accession>
<sequence length="71" mass="7579">MPGLKKFKKKLDYKEYGGTIFLGISKPVIKAHGSSDSRAFCSAIKQAISFVEMGVIEGIASELGNNGTSPE</sequence>
<dbReference type="PANTHER" id="PTHR30100:SF1">
    <property type="entry name" value="PHOSPHATE ACYLTRANSFERASE"/>
    <property type="match status" value="1"/>
</dbReference>
<evidence type="ECO:0000256" key="9">
    <source>
        <dbReference type="ARBA" id="ARBA00024069"/>
    </source>
</evidence>
<keyword evidence="6" id="KW-0443">Lipid metabolism</keyword>
<keyword evidence="8" id="KW-1208">Phospholipid metabolism</keyword>
<comment type="subcellular location">
    <subcellularLocation>
        <location evidence="2">Cytoplasm</location>
    </subcellularLocation>
</comment>
<dbReference type="Pfam" id="PF02504">
    <property type="entry name" value="FA_synthesis"/>
    <property type="match status" value="1"/>
</dbReference>
<reference evidence="11" key="1">
    <citation type="submission" date="2019-08" db="EMBL/GenBank/DDBJ databases">
        <authorList>
            <person name="Kucharzyk K."/>
            <person name="Murdoch R.W."/>
            <person name="Higgins S."/>
            <person name="Loffler F."/>
        </authorList>
    </citation>
    <scope>NUCLEOTIDE SEQUENCE</scope>
</reference>
<dbReference type="SUPFAM" id="SSF53659">
    <property type="entry name" value="Isocitrate/Isopropylmalate dehydrogenase-like"/>
    <property type="match status" value="1"/>
</dbReference>
<dbReference type="EMBL" id="VSSQ01066730">
    <property type="protein sequence ID" value="MPN19217.1"/>
    <property type="molecule type" value="Genomic_DNA"/>
</dbReference>
<dbReference type="GO" id="GO:0005737">
    <property type="term" value="C:cytoplasm"/>
    <property type="evidence" value="ECO:0007669"/>
    <property type="project" value="UniProtKB-SubCell"/>
</dbReference>
<dbReference type="InterPro" id="IPR003664">
    <property type="entry name" value="FA_synthesis"/>
</dbReference>
<keyword evidence="5 11" id="KW-0808">Transferase</keyword>
<evidence type="ECO:0000256" key="3">
    <source>
        <dbReference type="ARBA" id="ARBA00022490"/>
    </source>
</evidence>
<evidence type="ECO:0000256" key="2">
    <source>
        <dbReference type="ARBA" id="ARBA00004496"/>
    </source>
</evidence>
<proteinExistence type="predicted"/>
<comment type="subunit">
    <text evidence="10">Homodimer. Probably interacts with PlsY.</text>
</comment>
<comment type="caution">
    <text evidence="11">The sequence shown here is derived from an EMBL/GenBank/DDBJ whole genome shotgun (WGS) entry which is preliminary data.</text>
</comment>